<dbReference type="Proteomes" id="UP000001497">
    <property type="component" value="Chromosome"/>
</dbReference>
<protein>
    <recommendedName>
        <fullName evidence="4">Lipoprotein</fullName>
    </recommendedName>
</protein>
<proteinExistence type="predicted"/>
<dbReference type="RefSeq" id="WP_015732233.1">
    <property type="nucleotide sequence ID" value="NC_013410.1"/>
</dbReference>
<reference evidence="2" key="1">
    <citation type="submission" date="2009-10" db="EMBL/GenBank/DDBJ databases">
        <title>Complete sequence of Fibrobacter succinogenes subsp. succinogenes S85.</title>
        <authorList>
            <consortium name="US DOE Joint Genome Institute"/>
            <person name="Lucas S."/>
            <person name="Copeland A."/>
            <person name="Lapidus A."/>
            <person name="Glavina del Rio T."/>
            <person name="Tice H."/>
            <person name="Bruce D."/>
            <person name="Goodwin L."/>
            <person name="Pitluck S."/>
            <person name="Chertkov O."/>
            <person name="Detter J.C."/>
            <person name="Han C."/>
            <person name="Tapia R."/>
            <person name="Larimer F."/>
            <person name="Land M."/>
            <person name="Hauser L."/>
            <person name="Kyrpides N."/>
            <person name="Mikhailova N."/>
            <person name="Weimer P.J."/>
            <person name="Stevenson D.M."/>
            <person name="Boyum J."/>
            <person name="Brumm P.I."/>
            <person name="Mead D."/>
        </authorList>
    </citation>
    <scope>NUCLEOTIDE SEQUENCE [LARGE SCALE GENOMIC DNA]</scope>
    <source>
        <strain evidence="2">S85</strain>
    </source>
</reference>
<sequence length="463" mass="52648">MQSKVVPLLCALSLCFGAFVESQLISLDLSLNNYGLKLIVSCVTLPLICLAAISLFLDSINVRVRFLAKGLWLFLVWIIAAVNLIGLFVPSGNGQSQKQTSIANADSTTSQLVGCWDNDMDVLLEIYESQWARDSGKTLSDREDFYSSLSRYDSNCLLDSLLKIDDYLGFVDVQLLFQTPDSILNYPKEKVKKDRVLNLSKEAVENVKKSPDSCARELWMLALSERGILEYEFKNECRIKKFESVKPTAEQLNSYWIFEHDFGPSAEFDTTNSFVLKKRQLRKFSKVEGNCTGRIAGSNDKGVVVELTIKLNDENRECWLGNKTFPYYISSNEKLHFKMTPPSRSIAPVTGKFIRYDRAHEQVKPLLASDSIFLPWKGLKRDSSSEDAERERTFYRELGNRYPHVVSFDPFTEISKGQSMIIDIPCLDEKNAKTYGSNFYVVQPLFPILRCEIAPADKDYFGE</sequence>
<keyword evidence="1" id="KW-1133">Transmembrane helix</keyword>
<evidence type="ECO:0000313" key="2">
    <source>
        <dbReference type="EMBL" id="ACX75810.1"/>
    </source>
</evidence>
<name>A0ABM5LJJ1_FIBSS</name>
<feature type="transmembrane region" description="Helical" evidence="1">
    <location>
        <begin position="70"/>
        <end position="89"/>
    </location>
</feature>
<keyword evidence="1" id="KW-0812">Transmembrane</keyword>
<evidence type="ECO:0008006" key="4">
    <source>
        <dbReference type="Google" id="ProtNLM"/>
    </source>
</evidence>
<accession>A0ABM5LJJ1</accession>
<feature type="transmembrane region" description="Helical" evidence="1">
    <location>
        <begin position="38"/>
        <end position="58"/>
    </location>
</feature>
<evidence type="ECO:0000256" key="1">
    <source>
        <dbReference type="SAM" id="Phobius"/>
    </source>
</evidence>
<keyword evidence="3" id="KW-1185">Reference proteome</keyword>
<organism evidence="2 3">
    <name type="scientific">Fibrobacter succinogenes (strain ATCC 19169 / S85)</name>
    <dbReference type="NCBI Taxonomy" id="59374"/>
    <lineage>
        <taxon>Bacteria</taxon>
        <taxon>Pseudomonadati</taxon>
        <taxon>Fibrobacterota</taxon>
        <taxon>Fibrobacteria</taxon>
        <taxon>Fibrobacterales</taxon>
        <taxon>Fibrobacteraceae</taxon>
        <taxon>Fibrobacter</taxon>
    </lineage>
</organism>
<keyword evidence="1" id="KW-0472">Membrane</keyword>
<gene>
    <name evidence="2" type="ordered locus">Fisuc_2224</name>
</gene>
<dbReference type="EMBL" id="CP001792">
    <property type="protein sequence ID" value="ACX75810.1"/>
    <property type="molecule type" value="Genomic_DNA"/>
</dbReference>
<evidence type="ECO:0000313" key="3">
    <source>
        <dbReference type="Proteomes" id="UP000001497"/>
    </source>
</evidence>